<dbReference type="EMBL" id="JAWUDL010000009">
    <property type="protein sequence ID" value="MDW7546418.1"/>
    <property type="molecule type" value="Genomic_DNA"/>
</dbReference>
<sequence>MATSSEARRYQSYAARIRDAWRHGRLDAGQTRRLEAAGFEFEPRRLSGVVRIEDGRRFDTLKAAHDETGASVGRISVAARSAQPWRRSAGGAHWIPAGRWDALDEQGRRRLRGLVEGERLRGLWVCAETGEAYDTMTLAAEAHGMPVSRLQKRNRLDRRNGGVHWVDGVTYGRIRRRHPGLLAAWRRTMRETMLRGPVVCVETGVEYGDAMRAAETLALTGRTRNTPGMRDLINHVRDNPDRRAGGFHWASPEWLASADPALLARLRAGSAPKGNRHAIRCVETGTIYPSLRAAAVALGLPAGSATNIGHVAGDPDHVAYGYHWASIADDGTPPEWRGGCPRLQPWGGNRDHYAGYSAIMRVKVVCWGYKSEGLRRTSQGQGRQALSWRP</sequence>
<comment type="caution">
    <text evidence="1">The sequence shown here is derived from an EMBL/GenBank/DDBJ whole genome shotgun (WGS) entry which is preliminary data.</text>
</comment>
<dbReference type="RefSeq" id="WP_318712775.1">
    <property type="nucleotide sequence ID" value="NZ_JAWUDK010000025.1"/>
</dbReference>
<evidence type="ECO:0000313" key="2">
    <source>
        <dbReference type="Proteomes" id="UP001272183"/>
    </source>
</evidence>
<reference evidence="1" key="1">
    <citation type="submission" date="2023-10" db="EMBL/GenBank/DDBJ databases">
        <title>Supernatant from a Refined Defined Microbial Community Protects Mice from Clostridioides difficile Infection.</title>
        <authorList>
            <person name="Douchant K."/>
            <person name="He S.-M."/>
            <person name="Noordhof C."/>
            <person name="Greenlaw J."/>
            <person name="Schroeter K."/>
            <person name="Vancuren S.J."/>
            <person name="Sjaarda C."/>
            <person name="Allen-Vercoe E."/>
            <person name="Gloor G.B."/>
            <person name="Vanner S.J."/>
            <person name="Petrof E.O."/>
            <person name="Sheth P.M."/>
            <person name="Guzman M."/>
        </authorList>
    </citation>
    <scope>NUCLEOTIDE SEQUENCE</scope>
    <source>
        <strain evidence="1">16-6-I_4_FM</strain>
    </source>
</reference>
<proteinExistence type="predicted"/>
<dbReference type="Proteomes" id="UP001272183">
    <property type="component" value="Unassembled WGS sequence"/>
</dbReference>
<name>A0AAW9CPJ5_BIFLN</name>
<protein>
    <submittedName>
        <fullName evidence="1">Uncharacterized protein</fullName>
    </submittedName>
</protein>
<dbReference type="AlphaFoldDB" id="A0AAW9CPJ5"/>
<evidence type="ECO:0000313" key="1">
    <source>
        <dbReference type="EMBL" id="MDW7546418.1"/>
    </source>
</evidence>
<gene>
    <name evidence="1" type="ORF">SCX10_06220</name>
</gene>
<organism evidence="1 2">
    <name type="scientific">Bifidobacterium longum</name>
    <dbReference type="NCBI Taxonomy" id="216816"/>
    <lineage>
        <taxon>Bacteria</taxon>
        <taxon>Bacillati</taxon>
        <taxon>Actinomycetota</taxon>
        <taxon>Actinomycetes</taxon>
        <taxon>Bifidobacteriales</taxon>
        <taxon>Bifidobacteriaceae</taxon>
        <taxon>Bifidobacterium</taxon>
    </lineage>
</organism>
<accession>A0AAW9CPJ5</accession>